<dbReference type="RefSeq" id="XP_046118736.1">
    <property type="nucleotide sequence ID" value="XM_046265675.1"/>
</dbReference>
<protein>
    <submittedName>
        <fullName evidence="1">Uncharacterized protein</fullName>
    </submittedName>
</protein>
<evidence type="ECO:0000313" key="1">
    <source>
        <dbReference type="EMBL" id="KAG9254812.1"/>
    </source>
</evidence>
<evidence type="ECO:0000313" key="2">
    <source>
        <dbReference type="Proteomes" id="UP000887229"/>
    </source>
</evidence>
<gene>
    <name evidence="1" type="ORF">F5Z01DRAFT_681325</name>
</gene>
<name>A0A9P7ZN90_9HYPO</name>
<dbReference type="AlphaFoldDB" id="A0A9P7ZN90"/>
<dbReference type="EMBL" id="MU251253">
    <property type="protein sequence ID" value="KAG9254812.1"/>
    <property type="molecule type" value="Genomic_DNA"/>
</dbReference>
<sequence>MSFASLPYELRSHIWSLAVEPRRIHGVRMERCFTVNFEVDIFCVTSLYCIADISESVNHFGVLNVLDDFISLREIKIILEPGDLRWGTSILGHNLERCPNITFVDEHSGLALTGPQLRLAEEWRIRLSFDIAGYPPDPDRLSEEIAHARLGFWRMSMAEMYEIG</sequence>
<comment type="caution">
    <text evidence="1">The sequence shown here is derived from an EMBL/GenBank/DDBJ whole genome shotgun (WGS) entry which is preliminary data.</text>
</comment>
<keyword evidence="2" id="KW-1185">Reference proteome</keyword>
<dbReference type="Proteomes" id="UP000887229">
    <property type="component" value="Unassembled WGS sequence"/>
</dbReference>
<proteinExistence type="predicted"/>
<dbReference type="GeneID" id="70296578"/>
<organism evidence="1 2">
    <name type="scientific">Emericellopsis atlantica</name>
    <dbReference type="NCBI Taxonomy" id="2614577"/>
    <lineage>
        <taxon>Eukaryota</taxon>
        <taxon>Fungi</taxon>
        <taxon>Dikarya</taxon>
        <taxon>Ascomycota</taxon>
        <taxon>Pezizomycotina</taxon>
        <taxon>Sordariomycetes</taxon>
        <taxon>Hypocreomycetidae</taxon>
        <taxon>Hypocreales</taxon>
        <taxon>Bionectriaceae</taxon>
        <taxon>Emericellopsis</taxon>
    </lineage>
</organism>
<accession>A0A9P7ZN90</accession>
<dbReference type="OrthoDB" id="3473305at2759"/>
<reference evidence="1" key="1">
    <citation type="journal article" date="2021" name="IMA Fungus">
        <title>Genomic characterization of three marine fungi, including Emericellopsis atlantica sp. nov. with signatures of a generalist lifestyle and marine biomass degradation.</title>
        <authorList>
            <person name="Hagestad O.C."/>
            <person name="Hou L."/>
            <person name="Andersen J.H."/>
            <person name="Hansen E.H."/>
            <person name="Altermark B."/>
            <person name="Li C."/>
            <person name="Kuhnert E."/>
            <person name="Cox R.J."/>
            <person name="Crous P.W."/>
            <person name="Spatafora J.W."/>
            <person name="Lail K."/>
            <person name="Amirebrahimi M."/>
            <person name="Lipzen A."/>
            <person name="Pangilinan J."/>
            <person name="Andreopoulos W."/>
            <person name="Hayes R.D."/>
            <person name="Ng V."/>
            <person name="Grigoriev I.V."/>
            <person name="Jackson S.A."/>
            <person name="Sutton T.D.S."/>
            <person name="Dobson A.D.W."/>
            <person name="Rama T."/>
        </authorList>
    </citation>
    <scope>NUCLEOTIDE SEQUENCE</scope>
    <source>
        <strain evidence="1">TS7</strain>
    </source>
</reference>